<gene>
    <name evidence="2" type="ORF">pclt_cds_969</name>
</gene>
<evidence type="ECO:0000256" key="1">
    <source>
        <dbReference type="SAM" id="Phobius"/>
    </source>
</evidence>
<keyword evidence="1" id="KW-0812">Transmembrane</keyword>
<dbReference type="EMBL" id="MK174290">
    <property type="protein sequence ID" value="QBZ81555.1"/>
    <property type="molecule type" value="Genomic_DNA"/>
</dbReference>
<dbReference type="Proteomes" id="UP001237152">
    <property type="component" value="Segment"/>
</dbReference>
<accession>A0A4D6EIG0</accession>
<name>A0A4D6EIG0_9VIRU</name>
<keyword evidence="1" id="KW-0472">Membrane</keyword>
<organism evidence="2 3">
    <name type="scientific">Pandoravirus celtis</name>
    <dbReference type="NCBI Taxonomy" id="2568002"/>
    <lineage>
        <taxon>Viruses</taxon>
        <taxon>Pandoravirus</taxon>
    </lineage>
</organism>
<feature type="transmembrane region" description="Helical" evidence="1">
    <location>
        <begin position="174"/>
        <end position="196"/>
    </location>
</feature>
<sequence length="276" mass="29713">MPWQPADDIGQNLHGQVIQRQLCRRLHEVGRVCRFVNLHVGNDDQTGRNKRAMPWWRRVLWRVCVCLCHPNGSRTHAPIKYLCGPKKSQLAGGCTAIPPPLALGGYVCGCVHLSCSFFSLPHVAVPVQPDQSPLGSATTSRRANAIFGTHPFGITSDNSDPTSSSKTKMTTPTLFGTPLVLVALCAAVLLCMAASADAKTCTFQKCFCTTKECDAFSSCTTYVQEEGACGSDNMICNCSTNKILKYANGGCTGSVTSYTSGSCYSKTFCMEITSCV</sequence>
<evidence type="ECO:0000313" key="2">
    <source>
        <dbReference type="EMBL" id="QBZ81555.1"/>
    </source>
</evidence>
<proteinExistence type="predicted"/>
<reference evidence="2" key="1">
    <citation type="journal article" date="2019" name="Front. Microbiol.">
        <title>Pandoravirus Celtis Illustrates the Microevolution Processes at Work in the Giant Pandoraviridae Genomes.</title>
        <authorList>
            <person name="Legendre M."/>
            <person name="Alempic J.M."/>
            <person name="Philippe N."/>
            <person name="Lartigue A."/>
            <person name="Jeudy S."/>
            <person name="Poirot O."/>
            <person name="Ta N.T."/>
            <person name="Nin S."/>
            <person name="Coute Y."/>
            <person name="Abergel C."/>
            <person name="Claverie J.M."/>
        </authorList>
    </citation>
    <scope>NUCLEOTIDE SEQUENCE</scope>
</reference>
<evidence type="ECO:0000313" key="3">
    <source>
        <dbReference type="Proteomes" id="UP001237152"/>
    </source>
</evidence>
<keyword evidence="1" id="KW-1133">Transmembrane helix</keyword>
<protein>
    <submittedName>
        <fullName evidence="2">Uncharacterized protein</fullName>
    </submittedName>
</protein>